<dbReference type="Pfam" id="PF21360">
    <property type="entry name" value="PylC-like_N"/>
    <property type="match status" value="1"/>
</dbReference>
<dbReference type="InterPro" id="IPR048764">
    <property type="entry name" value="PylC_N"/>
</dbReference>
<dbReference type="GO" id="GO:0016874">
    <property type="term" value="F:ligase activity"/>
    <property type="evidence" value="ECO:0007669"/>
    <property type="project" value="UniProtKB-KW"/>
</dbReference>
<dbReference type="Pfam" id="PF15632">
    <property type="entry name" value="ATPgrasp_Ter"/>
    <property type="match status" value="1"/>
</dbReference>
<organism evidence="6 7">
    <name type="scientific">Eubacterium ruminantium</name>
    <dbReference type="NCBI Taxonomy" id="42322"/>
    <lineage>
        <taxon>Bacteria</taxon>
        <taxon>Bacillati</taxon>
        <taxon>Bacillota</taxon>
        <taxon>Clostridia</taxon>
        <taxon>Eubacteriales</taxon>
        <taxon>Eubacteriaceae</taxon>
        <taxon>Eubacterium</taxon>
    </lineage>
</organism>
<dbReference type="InterPro" id="IPR052032">
    <property type="entry name" value="ATP-dep_AA_Ligase"/>
</dbReference>
<dbReference type="Gene3D" id="3.30.1490.20">
    <property type="entry name" value="ATP-grasp fold, A domain"/>
    <property type="match status" value="1"/>
</dbReference>
<evidence type="ECO:0000256" key="3">
    <source>
        <dbReference type="ARBA" id="ARBA00022840"/>
    </source>
</evidence>
<evidence type="ECO:0000313" key="6">
    <source>
        <dbReference type="EMBL" id="SJZ57234.1"/>
    </source>
</evidence>
<gene>
    <name evidence="6" type="ORF">SAMN02745110_00891</name>
</gene>
<dbReference type="Proteomes" id="UP000189857">
    <property type="component" value="Unassembled WGS sequence"/>
</dbReference>
<dbReference type="PANTHER" id="PTHR43585">
    <property type="entry name" value="FUMIPYRROLE BIOSYNTHESIS PROTEIN C"/>
    <property type="match status" value="1"/>
</dbReference>
<feature type="domain" description="ATP-grasp" evidence="5">
    <location>
        <begin position="143"/>
        <end position="319"/>
    </location>
</feature>
<protein>
    <submittedName>
        <fullName evidence="6">Carbamoyl-phosphate synthase large subunit</fullName>
    </submittedName>
</protein>
<dbReference type="RefSeq" id="WP_341465070.1">
    <property type="nucleotide sequence ID" value="NZ_FNHR01000003.1"/>
</dbReference>
<name>A0A1T4LS08_9FIRM</name>
<dbReference type="GO" id="GO:0005524">
    <property type="term" value="F:ATP binding"/>
    <property type="evidence" value="ECO:0007669"/>
    <property type="project" value="UniProtKB-UniRule"/>
</dbReference>
<dbReference type="SUPFAM" id="SSF56059">
    <property type="entry name" value="Glutathione synthetase ATP-binding domain-like"/>
    <property type="match status" value="1"/>
</dbReference>
<sequence length="361" mass="41121">MAIIHYSVTLKKNNKNLKIMKEINDMGINILILAAGTRNKIVQYFKKALNGEGRVIAADASALGPAIYEADDFYIVPPITENGYIDKIIDICKKEKIRAVLSLIDPELSLLAANERRFKEIGVTVLGSSYELCELSLDKMKMFHWLNSHGYYCARSWIDKKDFYECVDYGEINYPVFVKPYKGSASINISKVFNKDMVEQLFLSESDLMIQEYLDGQEIGADVYIDYLSGEVVSIFTKKKLKMRAGETDKAVSFKDNQLFALIDKFVTEAGFRGQIDIDIFDIDGHYYISEVNPRFGGGYPHAYESGCDHMKLIVENLKGNINLPQIGNYEEGIYMMKYNEIKILKEKGDEYECINNSTSR</sequence>
<dbReference type="Gene3D" id="3.30.470.20">
    <property type="entry name" value="ATP-grasp fold, B domain"/>
    <property type="match status" value="1"/>
</dbReference>
<proteinExistence type="predicted"/>
<dbReference type="InterPro" id="IPR011761">
    <property type="entry name" value="ATP-grasp"/>
</dbReference>
<dbReference type="PANTHER" id="PTHR43585:SF2">
    <property type="entry name" value="ATP-GRASP ENZYME FSQD"/>
    <property type="match status" value="1"/>
</dbReference>
<dbReference type="InterPro" id="IPR013815">
    <property type="entry name" value="ATP_grasp_subdomain_1"/>
</dbReference>
<evidence type="ECO:0000313" key="7">
    <source>
        <dbReference type="Proteomes" id="UP000189857"/>
    </source>
</evidence>
<dbReference type="AlphaFoldDB" id="A0A1T4LS08"/>
<keyword evidence="3 4" id="KW-0067">ATP-binding</keyword>
<dbReference type="EMBL" id="FUXA01000006">
    <property type="protein sequence ID" value="SJZ57234.1"/>
    <property type="molecule type" value="Genomic_DNA"/>
</dbReference>
<evidence type="ECO:0000259" key="5">
    <source>
        <dbReference type="PROSITE" id="PS50975"/>
    </source>
</evidence>
<keyword evidence="7" id="KW-1185">Reference proteome</keyword>
<keyword evidence="1" id="KW-0436">Ligase</keyword>
<dbReference type="NCBIfam" id="NF009406">
    <property type="entry name" value="PRK12767.1-5"/>
    <property type="match status" value="1"/>
</dbReference>
<accession>A0A1T4LS08</accession>
<evidence type="ECO:0000256" key="4">
    <source>
        <dbReference type="PROSITE-ProRule" id="PRU00409"/>
    </source>
</evidence>
<dbReference type="GO" id="GO:0046872">
    <property type="term" value="F:metal ion binding"/>
    <property type="evidence" value="ECO:0007669"/>
    <property type="project" value="InterPro"/>
</dbReference>
<evidence type="ECO:0000256" key="1">
    <source>
        <dbReference type="ARBA" id="ARBA00022598"/>
    </source>
</evidence>
<keyword evidence="2 4" id="KW-0547">Nucleotide-binding</keyword>
<evidence type="ECO:0000256" key="2">
    <source>
        <dbReference type="ARBA" id="ARBA00022741"/>
    </source>
</evidence>
<reference evidence="6 7" key="1">
    <citation type="submission" date="2017-02" db="EMBL/GenBank/DDBJ databases">
        <authorList>
            <person name="Peterson S.W."/>
        </authorList>
    </citation>
    <scope>NUCLEOTIDE SEQUENCE [LARGE SCALE GENOMIC DNA]</scope>
    <source>
        <strain evidence="6 7">ATCC 17233</strain>
    </source>
</reference>
<dbReference type="Gene3D" id="3.40.50.20">
    <property type="match status" value="1"/>
</dbReference>
<dbReference type="PROSITE" id="PS50975">
    <property type="entry name" value="ATP_GRASP"/>
    <property type="match status" value="1"/>
</dbReference>